<evidence type="ECO:0000313" key="2">
    <source>
        <dbReference type="EMBL" id="SUH39369.1"/>
    </source>
</evidence>
<sequence length="96" mass="11107">MTVEHYRFDYDFAAGSTTVTGRQGESWQWWYEQGDVYHRAPDAGRWNVPFTYNEDHFPVNIELPGGRTVAYEYDIQNRGGEDDRSGRPGDADAVER</sequence>
<feature type="region of interest" description="Disordered" evidence="1">
    <location>
        <begin position="76"/>
        <end position="96"/>
    </location>
</feature>
<dbReference type="Proteomes" id="UP000254712">
    <property type="component" value="Unassembled WGS sequence"/>
</dbReference>
<name>A0A379WZ36_SALET</name>
<accession>A0A379WZ36</accession>
<gene>
    <name evidence="2" type="ORF">NCTC8261_05724</name>
</gene>
<reference evidence="2 3" key="1">
    <citation type="submission" date="2018-06" db="EMBL/GenBank/DDBJ databases">
        <authorList>
            <consortium name="Pathogen Informatics"/>
            <person name="Doyle S."/>
        </authorList>
    </citation>
    <scope>NUCLEOTIDE SEQUENCE [LARGE SCALE GENOMIC DNA]</scope>
    <source>
        <strain evidence="2 3">NCTC8261</strain>
    </source>
</reference>
<dbReference type="EMBL" id="UGXT01000002">
    <property type="protein sequence ID" value="SUH39369.1"/>
    <property type="molecule type" value="Genomic_DNA"/>
</dbReference>
<organism evidence="2 3">
    <name type="scientific">Salmonella enterica I</name>
    <dbReference type="NCBI Taxonomy" id="59201"/>
    <lineage>
        <taxon>Bacteria</taxon>
        <taxon>Pseudomonadati</taxon>
        <taxon>Pseudomonadota</taxon>
        <taxon>Gammaproteobacteria</taxon>
        <taxon>Enterobacterales</taxon>
        <taxon>Enterobacteriaceae</taxon>
        <taxon>Salmonella</taxon>
    </lineage>
</organism>
<proteinExistence type="predicted"/>
<protein>
    <submittedName>
        <fullName evidence="2">Rhs family protein</fullName>
    </submittedName>
</protein>
<evidence type="ECO:0000256" key="1">
    <source>
        <dbReference type="SAM" id="MobiDB-lite"/>
    </source>
</evidence>
<evidence type="ECO:0000313" key="3">
    <source>
        <dbReference type="Proteomes" id="UP000254712"/>
    </source>
</evidence>
<feature type="compositionally biased region" description="Basic and acidic residues" evidence="1">
    <location>
        <begin position="79"/>
        <end position="96"/>
    </location>
</feature>
<dbReference type="AlphaFoldDB" id="A0A379WZ36"/>